<dbReference type="EMBL" id="JAEQMY010000003">
    <property type="protein sequence ID" value="MBL0402974.1"/>
    <property type="molecule type" value="Genomic_DNA"/>
</dbReference>
<accession>A0A937CWX2</accession>
<feature type="signal peptide" evidence="2">
    <location>
        <begin position="1"/>
        <end position="24"/>
    </location>
</feature>
<evidence type="ECO:0000313" key="4">
    <source>
        <dbReference type="Proteomes" id="UP000605848"/>
    </source>
</evidence>
<keyword evidence="2" id="KW-0732">Signal</keyword>
<feature type="chain" id="PRO_5037163588" evidence="2">
    <location>
        <begin position="25"/>
        <end position="112"/>
    </location>
</feature>
<dbReference type="Proteomes" id="UP000605848">
    <property type="component" value="Unassembled WGS sequence"/>
</dbReference>
<evidence type="ECO:0000256" key="2">
    <source>
        <dbReference type="SAM" id="SignalP"/>
    </source>
</evidence>
<sequence>MRKIAILAAAMIGSSLIGASPSMAQPQLNFGIGPDGRPQIGVRDPAQERYERRERWRERRESDRARAYEEGRRDARRDSRSYGAYESNCRNITIQEENEWGRTVTRRIRRCD</sequence>
<feature type="compositionally biased region" description="Basic and acidic residues" evidence="1">
    <location>
        <begin position="45"/>
        <end position="80"/>
    </location>
</feature>
<comment type="caution">
    <text evidence="3">The sequence shown here is derived from an EMBL/GenBank/DDBJ whole genome shotgun (WGS) entry which is preliminary data.</text>
</comment>
<dbReference type="AlphaFoldDB" id="A0A937CWX2"/>
<reference evidence="3" key="1">
    <citation type="submission" date="2021-01" db="EMBL/GenBank/DDBJ databases">
        <title>Microvirga sp.</title>
        <authorList>
            <person name="Kim M.K."/>
        </authorList>
    </citation>
    <scope>NUCLEOTIDE SEQUENCE</scope>
    <source>
        <strain evidence="3">5420S-16</strain>
    </source>
</reference>
<dbReference type="RefSeq" id="WP_202055818.1">
    <property type="nucleotide sequence ID" value="NZ_JAEQMY010000003.1"/>
</dbReference>
<organism evidence="3 4">
    <name type="scientific">Microvirga aerilata</name>
    <dbReference type="NCBI Taxonomy" id="670292"/>
    <lineage>
        <taxon>Bacteria</taxon>
        <taxon>Pseudomonadati</taxon>
        <taxon>Pseudomonadota</taxon>
        <taxon>Alphaproteobacteria</taxon>
        <taxon>Hyphomicrobiales</taxon>
        <taxon>Methylobacteriaceae</taxon>
        <taxon>Microvirga</taxon>
    </lineage>
</organism>
<keyword evidence="4" id="KW-1185">Reference proteome</keyword>
<evidence type="ECO:0000256" key="1">
    <source>
        <dbReference type="SAM" id="MobiDB-lite"/>
    </source>
</evidence>
<name>A0A937CWX2_9HYPH</name>
<evidence type="ECO:0000313" key="3">
    <source>
        <dbReference type="EMBL" id="MBL0402974.1"/>
    </source>
</evidence>
<protein>
    <submittedName>
        <fullName evidence="3">Uncharacterized protein</fullName>
    </submittedName>
</protein>
<feature type="region of interest" description="Disordered" evidence="1">
    <location>
        <begin position="28"/>
        <end position="82"/>
    </location>
</feature>
<gene>
    <name evidence="3" type="ORF">JKG68_03230</name>
</gene>
<proteinExistence type="predicted"/>